<dbReference type="Pfam" id="PF00332">
    <property type="entry name" value="Glyco_hydro_17"/>
    <property type="match status" value="1"/>
</dbReference>
<evidence type="ECO:0000313" key="7">
    <source>
        <dbReference type="Proteomes" id="UP000317650"/>
    </source>
</evidence>
<dbReference type="InterPro" id="IPR000490">
    <property type="entry name" value="Glyco_hydro_17"/>
</dbReference>
<evidence type="ECO:0000256" key="4">
    <source>
        <dbReference type="RuleBase" id="RU004335"/>
    </source>
</evidence>
<name>A0A4S8JND4_MUSBA</name>
<dbReference type="Proteomes" id="UP000317650">
    <property type="component" value="Chromosome 1"/>
</dbReference>
<keyword evidence="5" id="KW-0732">Signal</keyword>
<evidence type="ECO:0000256" key="2">
    <source>
        <dbReference type="ARBA" id="ARBA00022801"/>
    </source>
</evidence>
<dbReference type="InterPro" id="IPR044965">
    <property type="entry name" value="Glyco_hydro_17_plant"/>
</dbReference>
<dbReference type="GO" id="GO:0004553">
    <property type="term" value="F:hydrolase activity, hydrolyzing O-glycosyl compounds"/>
    <property type="evidence" value="ECO:0007669"/>
    <property type="project" value="InterPro"/>
</dbReference>
<keyword evidence="3" id="KW-0326">Glycosidase</keyword>
<dbReference type="Gene3D" id="3.20.20.80">
    <property type="entry name" value="Glycosidases"/>
    <property type="match status" value="1"/>
</dbReference>
<evidence type="ECO:0000256" key="1">
    <source>
        <dbReference type="ARBA" id="ARBA00008773"/>
    </source>
</evidence>
<gene>
    <name evidence="6" type="ORF">C4D60_Mb01t15510</name>
</gene>
<sequence>MTKNPSSSLALLLLLLLLVPRADATIGMCVPTAAAHLVAPAVLVNLLKAHSISMVRLLAPVPNILTALKGTGIRAMVGVANEQIVPLSLGGQDAALRWLKMHVLAFLDPKQLRYLGVGNEVLHVAEALVIPHVVPAMNNLHRALQQLGLDGAVKISSPLASSILGVSMPPSSGAFSPLSLPLVRPMLKFLQDTGSPLMVNTYPFQTFIQNPLHQALNFFLFHQNAPPVKDDGRSYTNILDAIVDALVAAMEREGFSGIPVSVTGTGWPMQGNNKAATPANAAAFVHGVVQRALEGTGTPMRPKQGLEVFLSNMFNHQNNSGNETNHEVHLGVFNLDGTPAVNVTFGRAH</sequence>
<dbReference type="AlphaFoldDB" id="A0A4S8JND4"/>
<evidence type="ECO:0000313" key="6">
    <source>
        <dbReference type="EMBL" id="THU63415.1"/>
    </source>
</evidence>
<evidence type="ECO:0000256" key="3">
    <source>
        <dbReference type="ARBA" id="ARBA00023295"/>
    </source>
</evidence>
<proteinExistence type="inferred from homology"/>
<evidence type="ECO:0000256" key="5">
    <source>
        <dbReference type="SAM" id="SignalP"/>
    </source>
</evidence>
<evidence type="ECO:0008006" key="8">
    <source>
        <dbReference type="Google" id="ProtNLM"/>
    </source>
</evidence>
<protein>
    <recommendedName>
        <fullName evidence="8">Glucan endo-1,3-beta-D-glucosidase</fullName>
    </recommendedName>
</protein>
<dbReference type="PANTHER" id="PTHR32227">
    <property type="entry name" value="GLUCAN ENDO-1,3-BETA-GLUCOSIDASE BG1-RELATED-RELATED"/>
    <property type="match status" value="1"/>
</dbReference>
<organism evidence="6 7">
    <name type="scientific">Musa balbisiana</name>
    <name type="common">Banana</name>
    <dbReference type="NCBI Taxonomy" id="52838"/>
    <lineage>
        <taxon>Eukaryota</taxon>
        <taxon>Viridiplantae</taxon>
        <taxon>Streptophyta</taxon>
        <taxon>Embryophyta</taxon>
        <taxon>Tracheophyta</taxon>
        <taxon>Spermatophyta</taxon>
        <taxon>Magnoliopsida</taxon>
        <taxon>Liliopsida</taxon>
        <taxon>Zingiberales</taxon>
        <taxon>Musaceae</taxon>
        <taxon>Musa</taxon>
    </lineage>
</organism>
<accession>A0A4S8JND4</accession>
<comment type="similarity">
    <text evidence="1 4">Belongs to the glycosyl hydrolase 17 family.</text>
</comment>
<keyword evidence="2" id="KW-0378">Hydrolase</keyword>
<reference evidence="6 7" key="1">
    <citation type="journal article" date="2019" name="Nat. Plants">
        <title>Genome sequencing of Musa balbisiana reveals subgenome evolution and function divergence in polyploid bananas.</title>
        <authorList>
            <person name="Yao X."/>
        </authorList>
    </citation>
    <scope>NUCLEOTIDE SEQUENCE [LARGE SCALE GENOMIC DNA]</scope>
    <source>
        <strain evidence="7">cv. DH-PKW</strain>
        <tissue evidence="6">Leaves</tissue>
    </source>
</reference>
<feature type="signal peptide" evidence="5">
    <location>
        <begin position="1"/>
        <end position="24"/>
    </location>
</feature>
<dbReference type="InterPro" id="IPR017853">
    <property type="entry name" value="GH"/>
</dbReference>
<feature type="chain" id="PRO_5020746934" description="Glucan endo-1,3-beta-D-glucosidase" evidence="5">
    <location>
        <begin position="25"/>
        <end position="349"/>
    </location>
</feature>
<dbReference type="GO" id="GO:0005975">
    <property type="term" value="P:carbohydrate metabolic process"/>
    <property type="evidence" value="ECO:0007669"/>
    <property type="project" value="InterPro"/>
</dbReference>
<dbReference type="SUPFAM" id="SSF51445">
    <property type="entry name" value="(Trans)glycosidases"/>
    <property type="match status" value="1"/>
</dbReference>
<comment type="caution">
    <text evidence="6">The sequence shown here is derived from an EMBL/GenBank/DDBJ whole genome shotgun (WGS) entry which is preliminary data.</text>
</comment>
<keyword evidence="7" id="KW-1185">Reference proteome</keyword>
<dbReference type="EMBL" id="PYDT01000004">
    <property type="protein sequence ID" value="THU63415.1"/>
    <property type="molecule type" value="Genomic_DNA"/>
</dbReference>